<evidence type="ECO:0000256" key="11">
    <source>
        <dbReference type="SAM" id="Phobius"/>
    </source>
</evidence>
<feature type="transmembrane region" description="Helical" evidence="11">
    <location>
        <begin position="804"/>
        <end position="827"/>
    </location>
</feature>
<feature type="domain" description="TIR" evidence="13">
    <location>
        <begin position="856"/>
        <end position="992"/>
    </location>
</feature>
<dbReference type="Pfam" id="PF13855">
    <property type="entry name" value="LRR_8"/>
    <property type="match status" value="2"/>
</dbReference>
<feature type="chain" id="PRO_5042098420" evidence="12">
    <location>
        <begin position="24"/>
        <end position="1047"/>
    </location>
</feature>
<keyword evidence="4 11" id="KW-0812">Transmembrane</keyword>
<evidence type="ECO:0000256" key="2">
    <source>
        <dbReference type="ARBA" id="ARBA00009634"/>
    </source>
</evidence>
<dbReference type="GO" id="GO:0038023">
    <property type="term" value="F:signaling receptor activity"/>
    <property type="evidence" value="ECO:0007669"/>
    <property type="project" value="TreeGrafter"/>
</dbReference>
<dbReference type="SMART" id="SM00255">
    <property type="entry name" value="TIR"/>
    <property type="match status" value="1"/>
</dbReference>
<keyword evidence="10" id="KW-0325">Glycoprotein</keyword>
<evidence type="ECO:0000256" key="8">
    <source>
        <dbReference type="ARBA" id="ARBA00023136"/>
    </source>
</evidence>
<keyword evidence="15" id="KW-1185">Reference proteome</keyword>
<dbReference type="SUPFAM" id="SSF52200">
    <property type="entry name" value="Toll/Interleukin receptor TIR domain"/>
    <property type="match status" value="1"/>
</dbReference>
<comment type="similarity">
    <text evidence="2">Belongs to the Toll-like receptor family.</text>
</comment>
<evidence type="ECO:0000259" key="13">
    <source>
        <dbReference type="PROSITE" id="PS50104"/>
    </source>
</evidence>
<dbReference type="InterPro" id="IPR003591">
    <property type="entry name" value="Leu-rich_rpt_typical-subtyp"/>
</dbReference>
<sequence length="1047" mass="118540">MKRHQPVLRWLAFLLLLASAARCAQIERFVCPRNCSCIPEGHEEYELSCPGEHRTEITIQLKSHSKAIIQCQVYTDPDDYSLLKDVYIDAGTLLYFERCPLPDVPFTDILQLRYPAKIQTFTFKSYRNFNDTLERRLFKGLTGITTLTLSNNGLTTLPNDLLMDLPHLQHLYLLSNLIQLPSDLFQPVLSLETLDLGKNEITNIPIDLFRNLRKLTLLNLWKNKLSNLAPEMFIDLTSLESLDLRHNGLTSLPADIFKYLKNLKNLSLTGNNFKNLPVGLFNNNKNLVTVQLSDSRESNFNLPTGLFSNLPNLTTVDLNNDGLKAIPEDIFWGSTNLRIINLKNNHLKEIPSQLLQQAVELEKLDLRSNYINSLPDNLFIQCKKLKFLDLSSNQIMNLSLYAFTGLDSLEELNMQNNGLRHVHINAFPSTCKLKVLNWANNKLSFLDQEGYTEGGPRIHSEFGDNSPLKSCIHLTKIDLFNNSIPFIFADWRLTMPQLNFLNLSHNALQAVHLLSDAFVPPHNRVIDIRHNKISEVDLNGAEAWALLQQKDPYSQRSRWLLDGNPLACNCSNYDFLRYLNKEIAAEVLQIIDFDPGNMACATPEKWKDEPVLKVSSRAVTCPLTSLNETLACPYPCECAFRPADDAVIVDCIGKNLTVAPAELPTHSQSNHTELYLTHNRLNLLPDFTFPGYQMISKLAAGHNNITSLHNIKTMPPIMQIIELNHNNLTVMEMQATEVFYNLTNLTNIALHNNPWKCDCQLQPLVSFVQNRYQQISSPKEIKCTDGQLLTELTASGLCSQASSVVWASLVIALLLGVLIGGAFAMYYRFNNEIKAWLFAHNLCLWFVTEEELDKDKLYDAFVSYSHKDEDFVVNELVAGLEGGPIPFKLCLHYRDWIAGEWIPNQITRSVEESRRTLVVLSPNFLESVWGRMEFRAAHCQAMSEGRARVIIVLLGDIGSTEDLDPELRAYLNMNTYLKWGDPWFWNKLRYALPHPPKAMKGSMGLVNPESNVTDPLTIKNALNEVISAPRKVPIPSHGTNGTAAAVG</sequence>
<keyword evidence="7 11" id="KW-1133">Transmembrane helix</keyword>
<dbReference type="Pfam" id="PF13306">
    <property type="entry name" value="LRR_5"/>
    <property type="match status" value="1"/>
</dbReference>
<dbReference type="InterPro" id="IPR001611">
    <property type="entry name" value="Leu-rich_rpt"/>
</dbReference>
<dbReference type="Gene3D" id="3.80.10.10">
    <property type="entry name" value="Ribonuclease Inhibitor"/>
    <property type="match status" value="3"/>
</dbReference>
<feature type="signal peptide" evidence="12">
    <location>
        <begin position="1"/>
        <end position="23"/>
    </location>
</feature>
<dbReference type="InterPro" id="IPR032675">
    <property type="entry name" value="LRR_dom_sf"/>
</dbReference>
<dbReference type="AlphaFoldDB" id="A0AAE1HNY3"/>
<dbReference type="GO" id="GO:0007165">
    <property type="term" value="P:signal transduction"/>
    <property type="evidence" value="ECO:0007669"/>
    <property type="project" value="InterPro"/>
</dbReference>
<name>A0AAE1HNY3_9NEOP</name>
<evidence type="ECO:0000256" key="7">
    <source>
        <dbReference type="ARBA" id="ARBA00022989"/>
    </source>
</evidence>
<dbReference type="PROSITE" id="PS51450">
    <property type="entry name" value="LRR"/>
    <property type="match status" value="5"/>
</dbReference>
<keyword evidence="3" id="KW-0433">Leucine-rich repeat</keyword>
<evidence type="ECO:0000256" key="12">
    <source>
        <dbReference type="SAM" id="SignalP"/>
    </source>
</evidence>
<gene>
    <name evidence="14" type="ORF">KUF71_012901</name>
</gene>
<dbReference type="GO" id="GO:0005886">
    <property type="term" value="C:plasma membrane"/>
    <property type="evidence" value="ECO:0007669"/>
    <property type="project" value="TreeGrafter"/>
</dbReference>
<dbReference type="PRINTS" id="PR01537">
    <property type="entry name" value="INTRLKN1R1F"/>
</dbReference>
<accession>A0AAE1HNY3</accession>
<dbReference type="SMART" id="SM00013">
    <property type="entry name" value="LRRNT"/>
    <property type="match status" value="2"/>
</dbReference>
<proteinExistence type="inferred from homology"/>
<comment type="subcellular location">
    <subcellularLocation>
        <location evidence="1">Membrane</location>
        <topology evidence="1">Single-pass type I membrane protein</topology>
    </subcellularLocation>
</comment>
<keyword evidence="8 11" id="KW-0472">Membrane</keyword>
<evidence type="ECO:0000256" key="5">
    <source>
        <dbReference type="ARBA" id="ARBA00022729"/>
    </source>
</evidence>
<dbReference type="InterPro" id="IPR000483">
    <property type="entry name" value="Cys-rich_flank_reg_C"/>
</dbReference>
<dbReference type="SMART" id="SM00365">
    <property type="entry name" value="LRR_SD22"/>
    <property type="match status" value="4"/>
</dbReference>
<dbReference type="SMART" id="SM00364">
    <property type="entry name" value="LRR_BAC"/>
    <property type="match status" value="7"/>
</dbReference>
<evidence type="ECO:0000256" key="10">
    <source>
        <dbReference type="ARBA" id="ARBA00023180"/>
    </source>
</evidence>
<evidence type="ECO:0000256" key="3">
    <source>
        <dbReference type="ARBA" id="ARBA00022614"/>
    </source>
</evidence>
<dbReference type="PANTHER" id="PTHR24365:SF541">
    <property type="entry name" value="PROTEIN TOLL-RELATED"/>
    <property type="match status" value="1"/>
</dbReference>
<keyword evidence="6" id="KW-0677">Repeat</keyword>
<reference evidence="14" key="1">
    <citation type="submission" date="2021-07" db="EMBL/GenBank/DDBJ databases">
        <authorList>
            <person name="Catto M.A."/>
            <person name="Jacobson A."/>
            <person name="Kennedy G."/>
            <person name="Labadie P."/>
            <person name="Hunt B.G."/>
            <person name="Srinivasan R."/>
        </authorList>
    </citation>
    <scope>NUCLEOTIDE SEQUENCE</scope>
    <source>
        <strain evidence="14">PL_HMW_Pooled</strain>
        <tissue evidence="14">Head</tissue>
    </source>
</reference>
<dbReference type="SUPFAM" id="SSF52058">
    <property type="entry name" value="L domain-like"/>
    <property type="match status" value="3"/>
</dbReference>
<keyword evidence="5 12" id="KW-0732">Signal</keyword>
<dbReference type="InterPro" id="IPR026906">
    <property type="entry name" value="LRR_5"/>
</dbReference>
<dbReference type="PANTHER" id="PTHR24365">
    <property type="entry name" value="TOLL-LIKE RECEPTOR"/>
    <property type="match status" value="1"/>
</dbReference>
<evidence type="ECO:0000313" key="15">
    <source>
        <dbReference type="Proteomes" id="UP001219518"/>
    </source>
</evidence>
<evidence type="ECO:0000256" key="1">
    <source>
        <dbReference type="ARBA" id="ARBA00004479"/>
    </source>
</evidence>
<dbReference type="InterPro" id="IPR000157">
    <property type="entry name" value="TIR_dom"/>
</dbReference>
<evidence type="ECO:0000313" key="14">
    <source>
        <dbReference type="EMBL" id="KAK3924767.1"/>
    </source>
</evidence>
<keyword evidence="9" id="KW-0675">Receptor</keyword>
<protein>
    <submittedName>
        <fullName evidence="14">Protein toll</fullName>
    </submittedName>
</protein>
<dbReference type="Gene3D" id="3.40.50.10140">
    <property type="entry name" value="Toll/interleukin-1 receptor homology (TIR) domain"/>
    <property type="match status" value="1"/>
</dbReference>
<reference evidence="14" key="2">
    <citation type="journal article" date="2023" name="BMC Genomics">
        <title>Pest status, molecular evolution, and epigenetic factors derived from the genome assembly of Frankliniella fusca, a thysanopteran phytovirus vector.</title>
        <authorList>
            <person name="Catto M.A."/>
            <person name="Labadie P.E."/>
            <person name="Jacobson A.L."/>
            <person name="Kennedy G.G."/>
            <person name="Srinivasan R."/>
            <person name="Hunt B.G."/>
        </authorList>
    </citation>
    <scope>NUCLEOTIDE SEQUENCE</scope>
    <source>
        <strain evidence="14">PL_HMW_Pooled</strain>
    </source>
</reference>
<dbReference type="FunFam" id="3.80.10.10:FF:001164">
    <property type="entry name" value="GH01279p"/>
    <property type="match status" value="2"/>
</dbReference>
<comment type="caution">
    <text evidence="14">The sequence shown here is derived from an EMBL/GenBank/DDBJ whole genome shotgun (WGS) entry which is preliminary data.</text>
</comment>
<dbReference type="Proteomes" id="UP001219518">
    <property type="component" value="Unassembled WGS sequence"/>
</dbReference>
<dbReference type="SMART" id="SM00082">
    <property type="entry name" value="LRRCT"/>
    <property type="match status" value="2"/>
</dbReference>
<dbReference type="PROSITE" id="PS50104">
    <property type="entry name" value="TIR"/>
    <property type="match status" value="1"/>
</dbReference>
<dbReference type="InterPro" id="IPR000372">
    <property type="entry name" value="LRRNT"/>
</dbReference>
<dbReference type="InterPro" id="IPR035897">
    <property type="entry name" value="Toll_tir_struct_dom_sf"/>
</dbReference>
<dbReference type="EMBL" id="JAHWGI010001197">
    <property type="protein sequence ID" value="KAK3924767.1"/>
    <property type="molecule type" value="Genomic_DNA"/>
</dbReference>
<evidence type="ECO:0000256" key="9">
    <source>
        <dbReference type="ARBA" id="ARBA00023170"/>
    </source>
</evidence>
<evidence type="ECO:0000256" key="6">
    <source>
        <dbReference type="ARBA" id="ARBA00022737"/>
    </source>
</evidence>
<organism evidence="14 15">
    <name type="scientific">Frankliniella fusca</name>
    <dbReference type="NCBI Taxonomy" id="407009"/>
    <lineage>
        <taxon>Eukaryota</taxon>
        <taxon>Metazoa</taxon>
        <taxon>Ecdysozoa</taxon>
        <taxon>Arthropoda</taxon>
        <taxon>Hexapoda</taxon>
        <taxon>Insecta</taxon>
        <taxon>Pterygota</taxon>
        <taxon>Neoptera</taxon>
        <taxon>Paraneoptera</taxon>
        <taxon>Thysanoptera</taxon>
        <taxon>Terebrantia</taxon>
        <taxon>Thripoidea</taxon>
        <taxon>Thripidae</taxon>
        <taxon>Frankliniella</taxon>
    </lineage>
</organism>
<dbReference type="Pfam" id="PF13676">
    <property type="entry name" value="TIR_2"/>
    <property type="match status" value="1"/>
</dbReference>
<dbReference type="SMART" id="SM00369">
    <property type="entry name" value="LRR_TYP"/>
    <property type="match status" value="13"/>
</dbReference>
<evidence type="ECO:0000256" key="4">
    <source>
        <dbReference type="ARBA" id="ARBA00022692"/>
    </source>
</evidence>
<dbReference type="FunFam" id="3.40.50.10140:FF:000020">
    <property type="entry name" value="Blast:Protein toll"/>
    <property type="match status" value="1"/>
</dbReference>